<dbReference type="InterPro" id="IPR016181">
    <property type="entry name" value="Acyl_CoA_acyltransferase"/>
</dbReference>
<evidence type="ECO:0008006" key="3">
    <source>
        <dbReference type="Google" id="ProtNLM"/>
    </source>
</evidence>
<dbReference type="AlphaFoldDB" id="A0A9Q0AG78"/>
<name>A0A9Q0AG78_9PEZI</name>
<accession>A0A9Q0AG78</accession>
<reference evidence="1" key="1">
    <citation type="submission" date="2021-03" db="EMBL/GenBank/DDBJ databases">
        <title>Revisited historic fungal species revealed as producer of novel bioactive compounds through whole genome sequencing and comparative genomics.</title>
        <authorList>
            <person name="Vignolle G.A."/>
            <person name="Hochenegger N."/>
            <person name="Mach R.L."/>
            <person name="Mach-Aigner A.R."/>
            <person name="Javad Rahimi M."/>
            <person name="Salim K.A."/>
            <person name="Chan C.M."/>
            <person name="Lim L.B.L."/>
            <person name="Cai F."/>
            <person name="Druzhinina I.S."/>
            <person name="U'Ren J.M."/>
            <person name="Derntl C."/>
        </authorList>
    </citation>
    <scope>NUCLEOTIDE SEQUENCE</scope>
    <source>
        <strain evidence="1">TUCIM 5799</strain>
    </source>
</reference>
<keyword evidence="2" id="KW-1185">Reference proteome</keyword>
<evidence type="ECO:0000313" key="1">
    <source>
        <dbReference type="EMBL" id="KAI1852173.1"/>
    </source>
</evidence>
<gene>
    <name evidence="1" type="ORF">JX265_013144</name>
</gene>
<comment type="caution">
    <text evidence="1">The sequence shown here is derived from an EMBL/GenBank/DDBJ whole genome shotgun (WGS) entry which is preliminary data.</text>
</comment>
<dbReference type="EMBL" id="JAFIMR010000063">
    <property type="protein sequence ID" value="KAI1852173.1"/>
    <property type="molecule type" value="Genomic_DNA"/>
</dbReference>
<dbReference type="Gene3D" id="3.40.630.30">
    <property type="match status" value="1"/>
</dbReference>
<proteinExistence type="predicted"/>
<evidence type="ECO:0000313" key="2">
    <source>
        <dbReference type="Proteomes" id="UP000829685"/>
    </source>
</evidence>
<dbReference type="SUPFAM" id="SSF55729">
    <property type="entry name" value="Acyl-CoA N-acyltransferases (Nat)"/>
    <property type="match status" value="1"/>
</dbReference>
<dbReference type="Proteomes" id="UP000829685">
    <property type="component" value="Unassembled WGS sequence"/>
</dbReference>
<organism evidence="1 2">
    <name type="scientific">Neoarthrinium moseri</name>
    <dbReference type="NCBI Taxonomy" id="1658444"/>
    <lineage>
        <taxon>Eukaryota</taxon>
        <taxon>Fungi</taxon>
        <taxon>Dikarya</taxon>
        <taxon>Ascomycota</taxon>
        <taxon>Pezizomycotina</taxon>
        <taxon>Sordariomycetes</taxon>
        <taxon>Xylariomycetidae</taxon>
        <taxon>Amphisphaeriales</taxon>
        <taxon>Apiosporaceae</taxon>
        <taxon>Neoarthrinium</taxon>
    </lineage>
</organism>
<protein>
    <recommendedName>
        <fullName evidence="3">N-acetyltransferase domain-containing protein</fullName>
    </recommendedName>
</protein>
<sequence length="171" mass="18971">MHEGIALSEASRLNKGGGEVGRLFIAEVEVDDARDLQGLSVRTDGQGRRFLPVAAAGVRENWRPDYIKVHEHLKPIFEQADAEGAAFYVDFLISDFRTGDARKGAGAALIRKLKEYSVSRGAKSLFLDCWDGNGRSLLNFYIGQGFDHVADFSNERPDAEDWHGCLARMNL</sequence>